<feature type="transmembrane region" description="Helical" evidence="6">
    <location>
        <begin position="355"/>
        <end position="372"/>
    </location>
</feature>
<keyword evidence="9" id="KW-1185">Reference proteome</keyword>
<dbReference type="Proteomes" id="UP001259572">
    <property type="component" value="Unassembled WGS sequence"/>
</dbReference>
<evidence type="ECO:0000256" key="2">
    <source>
        <dbReference type="ARBA" id="ARBA00022475"/>
    </source>
</evidence>
<name>A0ABU3Q5H4_9SPHN</name>
<feature type="transmembrane region" description="Helical" evidence="6">
    <location>
        <begin position="26"/>
        <end position="45"/>
    </location>
</feature>
<gene>
    <name evidence="8" type="ORF">RQX22_06820</name>
</gene>
<protein>
    <submittedName>
        <fullName evidence="8">Na+/H+ antiporter NhaC family protein</fullName>
    </submittedName>
</protein>
<keyword evidence="5 6" id="KW-0472">Membrane</keyword>
<keyword evidence="2" id="KW-1003">Cell membrane</keyword>
<evidence type="ECO:0000256" key="4">
    <source>
        <dbReference type="ARBA" id="ARBA00022989"/>
    </source>
</evidence>
<dbReference type="PANTHER" id="PTHR43478">
    <property type="entry name" value="NA+/H+ ANTIPORTER-RELATED"/>
    <property type="match status" value="1"/>
</dbReference>
<organism evidence="8 9">
    <name type="scientific">Sphingosinicella rhizophila</name>
    <dbReference type="NCBI Taxonomy" id="3050082"/>
    <lineage>
        <taxon>Bacteria</taxon>
        <taxon>Pseudomonadati</taxon>
        <taxon>Pseudomonadota</taxon>
        <taxon>Alphaproteobacteria</taxon>
        <taxon>Sphingomonadales</taxon>
        <taxon>Sphingosinicellaceae</taxon>
        <taxon>Sphingosinicella</taxon>
    </lineage>
</organism>
<feature type="transmembrane region" description="Helical" evidence="6">
    <location>
        <begin position="194"/>
        <end position="215"/>
    </location>
</feature>
<feature type="transmembrane region" description="Helical" evidence="6">
    <location>
        <begin position="440"/>
        <end position="460"/>
    </location>
</feature>
<reference evidence="8 9" key="1">
    <citation type="submission" date="2023-05" db="EMBL/GenBank/DDBJ databases">
        <authorList>
            <person name="Guo Y."/>
        </authorList>
    </citation>
    <scope>NUCLEOTIDE SEQUENCE [LARGE SCALE GENOMIC DNA]</scope>
    <source>
        <strain evidence="8 9">GR2756</strain>
    </source>
</reference>
<keyword evidence="4 6" id="KW-1133">Transmembrane helix</keyword>
<feature type="transmembrane region" description="Helical" evidence="6">
    <location>
        <begin position="318"/>
        <end position="335"/>
    </location>
</feature>
<evidence type="ECO:0000256" key="1">
    <source>
        <dbReference type="ARBA" id="ARBA00004651"/>
    </source>
</evidence>
<feature type="domain" description="Na+/H+ antiporter NhaC-like C-terminal" evidence="7">
    <location>
        <begin position="184"/>
        <end position="458"/>
    </location>
</feature>
<feature type="transmembrane region" description="Helical" evidence="6">
    <location>
        <begin position="280"/>
        <end position="306"/>
    </location>
</feature>
<feature type="transmembrane region" description="Helical" evidence="6">
    <location>
        <begin position="379"/>
        <end position="401"/>
    </location>
</feature>
<dbReference type="InterPro" id="IPR018461">
    <property type="entry name" value="Na/H_Antiport_NhaC-like_C"/>
</dbReference>
<accession>A0ABU3Q5H4</accession>
<sequence>MGTDFGAWSLVPPLVAVTLALKTRRVLISLLGGVTVAMLILLHTQPWMTPFAVLDRATAVASDPGNLQLIAFSMLIGSLLQLIRAGRGFDAFNTLIQRRVGLASKRLTFGMTYGFGVALFLETWSNVLITGSTLSGLYDRLGISRERMAYFIHTVAINAVALIVINSWGAYYIGLLRAQDIANPLGFVISAVPYTLYCWVSLALVAFVMASGFTIGPMRESTPRPVDEEEMHDDMDAACPSVRPRLIYLIVPVITLIAVVIGTMWVTGDGHIAGGDGTRAGLYGVGLSILVAVMVLKAGGAMTILAAEDHIVEGLRKFLDVSLLLIFALSLGTLCRDLGTGLYLSQIVQVTLPPFVIPALIFIVSACMSFATGTSYGTLAIMVPIVVPMAELTGLSAPLLFGAALSGSVFGNNTSPIADISIVTSKAADISVVDHVRTQLPYALIAATITVIGFLVLALATR</sequence>
<evidence type="ECO:0000256" key="5">
    <source>
        <dbReference type="ARBA" id="ARBA00023136"/>
    </source>
</evidence>
<dbReference type="Pfam" id="PF03553">
    <property type="entry name" value="Na_H_antiporter"/>
    <property type="match status" value="1"/>
</dbReference>
<evidence type="ECO:0000313" key="9">
    <source>
        <dbReference type="Proteomes" id="UP001259572"/>
    </source>
</evidence>
<evidence type="ECO:0000256" key="3">
    <source>
        <dbReference type="ARBA" id="ARBA00022692"/>
    </source>
</evidence>
<proteinExistence type="predicted"/>
<feature type="transmembrane region" description="Helical" evidence="6">
    <location>
        <begin position="150"/>
        <end position="174"/>
    </location>
</feature>
<evidence type="ECO:0000256" key="6">
    <source>
        <dbReference type="SAM" id="Phobius"/>
    </source>
</evidence>
<dbReference type="RefSeq" id="WP_315724902.1">
    <property type="nucleotide sequence ID" value="NZ_JAVUPU010000003.1"/>
</dbReference>
<evidence type="ECO:0000313" key="8">
    <source>
        <dbReference type="EMBL" id="MDT9598657.1"/>
    </source>
</evidence>
<dbReference type="PANTHER" id="PTHR43478:SF1">
    <property type="entry name" value="NA+_H+ ANTIPORTER NHAC-LIKE C-TERMINAL DOMAIN-CONTAINING PROTEIN"/>
    <property type="match status" value="1"/>
</dbReference>
<evidence type="ECO:0000259" key="7">
    <source>
        <dbReference type="Pfam" id="PF03553"/>
    </source>
</evidence>
<comment type="subcellular location">
    <subcellularLocation>
        <location evidence="1">Cell membrane</location>
        <topology evidence="1">Multi-pass membrane protein</topology>
    </subcellularLocation>
</comment>
<keyword evidence="3 6" id="KW-0812">Transmembrane</keyword>
<comment type="caution">
    <text evidence="8">The sequence shown here is derived from an EMBL/GenBank/DDBJ whole genome shotgun (WGS) entry which is preliminary data.</text>
</comment>
<dbReference type="EMBL" id="JAVUPU010000003">
    <property type="protein sequence ID" value="MDT9598657.1"/>
    <property type="molecule type" value="Genomic_DNA"/>
</dbReference>
<feature type="transmembrane region" description="Helical" evidence="6">
    <location>
        <begin position="246"/>
        <end position="268"/>
    </location>
</feature>